<comment type="caution">
    <text evidence="1">The sequence shown here is derived from an EMBL/GenBank/DDBJ whole genome shotgun (WGS) entry which is preliminary data.</text>
</comment>
<accession>A0A9W8G0T5</accession>
<dbReference type="AlphaFoldDB" id="A0A9W8G0T5"/>
<evidence type="ECO:0000313" key="1">
    <source>
        <dbReference type="EMBL" id="KAJ2667855.1"/>
    </source>
</evidence>
<sequence>MSPVGSANCLLIGGNGPGALRPYALHHVDSPLNRLPKKPTEMVPALVFLDGKLGLDKLCTFGSKTMVLLPVEP</sequence>
<feature type="non-terminal residue" evidence="1">
    <location>
        <position position="73"/>
    </location>
</feature>
<gene>
    <name evidence="1" type="ORF">GGI25_006514</name>
</gene>
<evidence type="ECO:0000313" key="2">
    <source>
        <dbReference type="Proteomes" id="UP001151518"/>
    </source>
</evidence>
<reference evidence="1" key="1">
    <citation type="submission" date="2022-07" db="EMBL/GenBank/DDBJ databases">
        <title>Phylogenomic reconstructions and comparative analyses of Kickxellomycotina fungi.</title>
        <authorList>
            <person name="Reynolds N.K."/>
            <person name="Stajich J.E."/>
            <person name="Barry K."/>
            <person name="Grigoriev I.V."/>
            <person name="Crous P."/>
            <person name="Smith M.E."/>
        </authorList>
    </citation>
    <scope>NUCLEOTIDE SEQUENCE</scope>
    <source>
        <strain evidence="1">NRRL 3115</strain>
    </source>
</reference>
<proteinExistence type="predicted"/>
<organism evidence="1 2">
    <name type="scientific">Coemansia spiralis</name>
    <dbReference type="NCBI Taxonomy" id="417178"/>
    <lineage>
        <taxon>Eukaryota</taxon>
        <taxon>Fungi</taxon>
        <taxon>Fungi incertae sedis</taxon>
        <taxon>Zoopagomycota</taxon>
        <taxon>Kickxellomycotina</taxon>
        <taxon>Kickxellomycetes</taxon>
        <taxon>Kickxellales</taxon>
        <taxon>Kickxellaceae</taxon>
        <taxon>Coemansia</taxon>
    </lineage>
</organism>
<dbReference type="EMBL" id="JANBTW010000262">
    <property type="protein sequence ID" value="KAJ2667855.1"/>
    <property type="molecule type" value="Genomic_DNA"/>
</dbReference>
<dbReference type="Proteomes" id="UP001151518">
    <property type="component" value="Unassembled WGS sequence"/>
</dbReference>
<protein>
    <submittedName>
        <fullName evidence="1">Uncharacterized protein</fullName>
    </submittedName>
</protein>
<name>A0A9W8G0T5_9FUNG</name>